<dbReference type="PANTHER" id="PTHR38693:SF1">
    <property type="entry name" value="UBIQUINONE BIOSYNTHESIS ACCESSORY FACTOR UBIJ"/>
    <property type="match status" value="1"/>
</dbReference>
<organism evidence="4 5">
    <name type="scientific">Methyloradius palustris</name>
    <dbReference type="NCBI Taxonomy" id="2778876"/>
    <lineage>
        <taxon>Bacteria</taxon>
        <taxon>Pseudomonadati</taxon>
        <taxon>Pseudomonadota</taxon>
        <taxon>Betaproteobacteria</taxon>
        <taxon>Nitrosomonadales</taxon>
        <taxon>Methylophilaceae</taxon>
        <taxon>Methyloradius</taxon>
    </lineage>
</organism>
<dbReference type="PANTHER" id="PTHR38693">
    <property type="entry name" value="UBIQUINONE BIOSYNTHESIS PROTEIN UBIJ"/>
    <property type="match status" value="1"/>
</dbReference>
<dbReference type="UniPathway" id="UPA00232"/>
<keyword evidence="5" id="KW-1185">Reference proteome</keyword>
<protein>
    <recommendedName>
        <fullName evidence="1">Ubiquinone biosynthesis accessory factor UbiJ</fullName>
    </recommendedName>
</protein>
<dbReference type="GO" id="GO:0006744">
    <property type="term" value="P:ubiquinone biosynthetic process"/>
    <property type="evidence" value="ECO:0007669"/>
    <property type="project" value="UniProtKB-UniRule"/>
</dbReference>
<feature type="coiled-coil region" evidence="2">
    <location>
        <begin position="163"/>
        <end position="197"/>
    </location>
</feature>
<name>A0A8D5G1Q6_9PROT</name>
<feature type="domain" description="SCP2" evidence="3">
    <location>
        <begin position="10"/>
        <end position="101"/>
    </location>
</feature>
<keyword evidence="2" id="KW-0175">Coiled coil</keyword>
<comment type="subcellular location">
    <subcellularLocation>
        <location evidence="1">Cytoplasm</location>
    </subcellularLocation>
</comment>
<evidence type="ECO:0000256" key="1">
    <source>
        <dbReference type="HAMAP-Rule" id="MF_02215"/>
    </source>
</evidence>
<evidence type="ECO:0000256" key="2">
    <source>
        <dbReference type="SAM" id="Coils"/>
    </source>
</evidence>
<keyword evidence="1" id="KW-0963">Cytoplasm</keyword>
<accession>A0A8D5G1Q6</accession>
<dbReference type="SUPFAM" id="SSF55718">
    <property type="entry name" value="SCP-like"/>
    <property type="match status" value="1"/>
</dbReference>
<gene>
    <name evidence="1" type="primary">ubiJ</name>
    <name evidence="4" type="ORF">ZMTM_07320</name>
</gene>
<keyword evidence="1" id="KW-0831">Ubiquinone biosynthesis</keyword>
<dbReference type="AlphaFoldDB" id="A0A8D5G1Q6"/>
<dbReference type="GO" id="GO:0005737">
    <property type="term" value="C:cytoplasm"/>
    <property type="evidence" value="ECO:0007669"/>
    <property type="project" value="UniProtKB-SubCell"/>
</dbReference>
<dbReference type="HAMAP" id="MF_02215">
    <property type="entry name" value="UbiJ"/>
    <property type="match status" value="1"/>
</dbReference>
<dbReference type="RefSeq" id="WP_221765002.1">
    <property type="nucleotide sequence ID" value="NZ_AP024110.1"/>
</dbReference>
<dbReference type="KEGG" id="mpau:ZMTM_07320"/>
<dbReference type="InterPro" id="IPR003033">
    <property type="entry name" value="SCP2_sterol-bd_dom"/>
</dbReference>
<sequence>MLKPILTRLLNHLITQNSWARAELIPFAGKSVRFNMPPISATLTILEDGGLAMAGDSNQADATVTISLSIALRLLAKDEAAAKQAQLEGDTELAMALSKVMQNLEWEYEEDLSRVIGDIPANKIATFGRETVAGIKKQSLNAAEMLVEYWQEEQPILAKKRHVEKFIADVDTLRDDAERLSKRFDKLMEKLEKQAATNNSSPNSTETPSS</sequence>
<evidence type="ECO:0000259" key="3">
    <source>
        <dbReference type="Pfam" id="PF02036"/>
    </source>
</evidence>
<evidence type="ECO:0000313" key="4">
    <source>
        <dbReference type="EMBL" id="BCM24473.1"/>
    </source>
</evidence>
<proteinExistence type="inferred from homology"/>
<comment type="similarity">
    <text evidence="1">Belongs to the UbiJ family.</text>
</comment>
<evidence type="ECO:0000313" key="5">
    <source>
        <dbReference type="Proteomes" id="UP000826722"/>
    </source>
</evidence>
<dbReference type="InterPro" id="IPR038989">
    <property type="entry name" value="UbiJ"/>
</dbReference>
<dbReference type="Pfam" id="PF02036">
    <property type="entry name" value="SCP2"/>
    <property type="match status" value="1"/>
</dbReference>
<dbReference type="InterPro" id="IPR036527">
    <property type="entry name" value="SCP2_sterol-bd_dom_sf"/>
</dbReference>
<comment type="function">
    <text evidence="1">Required for ubiquinone (coenzyme Q) biosynthesis. Binds hydrophobic ubiquinone biosynthetic intermediates via its SCP2 domain and is essential for the stability of the Ubi complex. May constitute a docking platform where Ubi enzymes assemble and access their SCP2-bound polyprenyl substrates.</text>
</comment>
<comment type="pathway">
    <text evidence="1">Cofactor biosynthesis; ubiquinone biosynthesis.</text>
</comment>
<dbReference type="Proteomes" id="UP000826722">
    <property type="component" value="Chromosome"/>
</dbReference>
<dbReference type="EMBL" id="AP024110">
    <property type="protein sequence ID" value="BCM24473.1"/>
    <property type="molecule type" value="Genomic_DNA"/>
</dbReference>
<reference evidence="4" key="1">
    <citation type="journal article" date="2021" name="Arch. Microbiol.">
        <title>Methyloradius palustris gen. nov., sp. nov., a methanol-oxidizing bacterium isolated from snow.</title>
        <authorList>
            <person name="Miyadera T."/>
            <person name="Kojima H."/>
            <person name="Fukui M."/>
        </authorList>
    </citation>
    <scope>NUCLEOTIDE SEQUENCE</scope>
    <source>
        <strain evidence="4">Zm11</strain>
    </source>
</reference>